<accession>A0A7W9BBH5</accession>
<name>A0A7W9BBH5_9SPHN</name>
<dbReference type="EMBL" id="JACIJK010000002">
    <property type="protein sequence ID" value="MBB5714121.1"/>
    <property type="molecule type" value="Genomic_DNA"/>
</dbReference>
<sequence>MTSWRSLARRHHPKPLKLGPKLFANSSALFDYHRRAIDNVPQNARRLLVDRPDLTDACIADTLVAAIWLTPLTIEQPFSIEVECEAVAFRSEDPNFKQGHRAYAKVPYSGSWVLWLQLLDGAFDAQLNGSIGENSVRIKDVLPSEDPSPMKEHVVDQLDQVRARLHQHNGLITIYNEKFDRELRTWAEAHGPMLDQIRSQLG</sequence>
<comment type="caution">
    <text evidence="1">The sequence shown here is derived from an EMBL/GenBank/DDBJ whole genome shotgun (WGS) entry which is preliminary data.</text>
</comment>
<keyword evidence="2" id="KW-1185">Reference proteome</keyword>
<evidence type="ECO:0000313" key="2">
    <source>
        <dbReference type="Proteomes" id="UP000546200"/>
    </source>
</evidence>
<reference evidence="1 2" key="1">
    <citation type="submission" date="2020-08" db="EMBL/GenBank/DDBJ databases">
        <title>Genomic Encyclopedia of Type Strains, Phase IV (KMG-IV): sequencing the most valuable type-strain genomes for metagenomic binning, comparative biology and taxonomic classification.</title>
        <authorList>
            <person name="Goeker M."/>
        </authorList>
    </citation>
    <scope>NUCLEOTIDE SEQUENCE [LARGE SCALE GENOMIC DNA]</scope>
    <source>
        <strain evidence="1 2">DSM 100044</strain>
    </source>
</reference>
<protein>
    <submittedName>
        <fullName evidence="1">Uncharacterized protein</fullName>
    </submittedName>
</protein>
<dbReference type="Proteomes" id="UP000546200">
    <property type="component" value="Unassembled WGS sequence"/>
</dbReference>
<evidence type="ECO:0000313" key="1">
    <source>
        <dbReference type="EMBL" id="MBB5714121.1"/>
    </source>
</evidence>
<dbReference type="AlphaFoldDB" id="A0A7W9BBH5"/>
<dbReference type="RefSeq" id="WP_184055137.1">
    <property type="nucleotide sequence ID" value="NZ_JACIJK010000002.1"/>
</dbReference>
<organism evidence="1 2">
    <name type="scientific">Sphingomonas aerophila</name>
    <dbReference type="NCBI Taxonomy" id="1344948"/>
    <lineage>
        <taxon>Bacteria</taxon>
        <taxon>Pseudomonadati</taxon>
        <taxon>Pseudomonadota</taxon>
        <taxon>Alphaproteobacteria</taxon>
        <taxon>Sphingomonadales</taxon>
        <taxon>Sphingomonadaceae</taxon>
        <taxon>Sphingomonas</taxon>
    </lineage>
</organism>
<proteinExistence type="predicted"/>
<gene>
    <name evidence="1" type="ORF">FHS94_000944</name>
</gene>